<dbReference type="AlphaFoldDB" id="A0A0E9US35"/>
<dbReference type="EMBL" id="GBXM01039888">
    <property type="protein sequence ID" value="JAH68689.1"/>
    <property type="molecule type" value="Transcribed_RNA"/>
</dbReference>
<accession>A0A0E9US35</accession>
<evidence type="ECO:0000313" key="1">
    <source>
        <dbReference type="EMBL" id="JAH68689.1"/>
    </source>
</evidence>
<sequence length="36" mass="4388">MYSGSSLCCNYVPKKIRMLYKRTYREEFSSLRIHIN</sequence>
<reference evidence="1" key="2">
    <citation type="journal article" date="2015" name="Fish Shellfish Immunol.">
        <title>Early steps in the European eel (Anguilla anguilla)-Vibrio vulnificus interaction in the gills: Role of the RtxA13 toxin.</title>
        <authorList>
            <person name="Callol A."/>
            <person name="Pajuelo D."/>
            <person name="Ebbesson L."/>
            <person name="Teles M."/>
            <person name="MacKenzie S."/>
            <person name="Amaro C."/>
        </authorList>
    </citation>
    <scope>NUCLEOTIDE SEQUENCE</scope>
</reference>
<name>A0A0E9US35_ANGAN</name>
<reference evidence="1" key="1">
    <citation type="submission" date="2014-11" db="EMBL/GenBank/DDBJ databases">
        <authorList>
            <person name="Amaro Gonzalez C."/>
        </authorList>
    </citation>
    <scope>NUCLEOTIDE SEQUENCE</scope>
</reference>
<proteinExistence type="predicted"/>
<protein>
    <submittedName>
        <fullName evidence="1">Uncharacterized protein</fullName>
    </submittedName>
</protein>
<organism evidence="1">
    <name type="scientific">Anguilla anguilla</name>
    <name type="common">European freshwater eel</name>
    <name type="synonym">Muraena anguilla</name>
    <dbReference type="NCBI Taxonomy" id="7936"/>
    <lineage>
        <taxon>Eukaryota</taxon>
        <taxon>Metazoa</taxon>
        <taxon>Chordata</taxon>
        <taxon>Craniata</taxon>
        <taxon>Vertebrata</taxon>
        <taxon>Euteleostomi</taxon>
        <taxon>Actinopterygii</taxon>
        <taxon>Neopterygii</taxon>
        <taxon>Teleostei</taxon>
        <taxon>Anguilliformes</taxon>
        <taxon>Anguillidae</taxon>
        <taxon>Anguilla</taxon>
    </lineage>
</organism>